<evidence type="ECO:0000259" key="1">
    <source>
        <dbReference type="Pfam" id="PF13460"/>
    </source>
</evidence>
<dbReference type="KEGG" id="lalw:BTM29_03530"/>
<dbReference type="Proteomes" id="UP000187499">
    <property type="component" value="Chromosome"/>
</dbReference>
<keyword evidence="3" id="KW-1185">Reference proteome</keyword>
<dbReference type="SUPFAM" id="SSF51735">
    <property type="entry name" value="NAD(P)-binding Rossmann-fold domains"/>
    <property type="match status" value="1"/>
</dbReference>
<evidence type="ECO:0000313" key="3">
    <source>
        <dbReference type="Proteomes" id="UP000187499"/>
    </source>
</evidence>
<feature type="domain" description="NAD(P)-binding" evidence="1">
    <location>
        <begin position="7"/>
        <end position="194"/>
    </location>
</feature>
<protein>
    <recommendedName>
        <fullName evidence="1">NAD(P)-binding domain-containing protein</fullName>
    </recommendedName>
</protein>
<dbReference type="RefSeq" id="WP_076614185.1">
    <property type="nucleotide sequence ID" value="NZ_CP019323.1"/>
</dbReference>
<dbReference type="CDD" id="cd05244">
    <property type="entry name" value="BVR-B_like_SDR_a"/>
    <property type="match status" value="1"/>
</dbReference>
<dbReference type="InterPro" id="IPR051606">
    <property type="entry name" value="Polyketide_Oxido-like"/>
</dbReference>
<dbReference type="InterPro" id="IPR016040">
    <property type="entry name" value="NAD(P)-bd_dom"/>
</dbReference>
<gene>
    <name evidence="2" type="ORF">BTM29_03530</name>
</gene>
<dbReference type="Gene3D" id="3.40.50.720">
    <property type="entry name" value="NAD(P)-binding Rossmann-like Domain"/>
    <property type="match status" value="1"/>
</dbReference>
<dbReference type="Pfam" id="PF13460">
    <property type="entry name" value="NAD_binding_10"/>
    <property type="match status" value="1"/>
</dbReference>
<reference evidence="3" key="1">
    <citation type="submission" date="2016-12" db="EMBL/GenBank/DDBJ databases">
        <authorList>
            <person name="Jung M.Y."/>
            <person name="Lee S.H."/>
        </authorList>
    </citation>
    <scope>NUCLEOTIDE SEQUENCE [LARGE SCALE GENOMIC DNA]</scope>
    <source>
        <strain evidence="3">WiKim39</strain>
    </source>
</reference>
<proteinExistence type="predicted"/>
<evidence type="ECO:0000313" key="2">
    <source>
        <dbReference type="EMBL" id="APX71681.1"/>
    </source>
</evidence>
<dbReference type="EMBL" id="CP019323">
    <property type="protein sequence ID" value="APX71681.1"/>
    <property type="molecule type" value="Genomic_DNA"/>
</dbReference>
<accession>A0A1P8Q1I3</accession>
<dbReference type="PANTHER" id="PTHR43355:SF2">
    <property type="entry name" value="FLAVIN REDUCTASE (NADPH)"/>
    <property type="match status" value="1"/>
</dbReference>
<dbReference type="AlphaFoldDB" id="A0A1P8Q1I3"/>
<dbReference type="InterPro" id="IPR036291">
    <property type="entry name" value="NAD(P)-bd_dom_sf"/>
</dbReference>
<dbReference type="OrthoDB" id="9785372at2"/>
<dbReference type="STRING" id="1847728.BTM29_03530"/>
<organism evidence="2 3">
    <name type="scientific">Companilactobacillus allii</name>
    <dbReference type="NCBI Taxonomy" id="1847728"/>
    <lineage>
        <taxon>Bacteria</taxon>
        <taxon>Bacillati</taxon>
        <taxon>Bacillota</taxon>
        <taxon>Bacilli</taxon>
        <taxon>Lactobacillales</taxon>
        <taxon>Lactobacillaceae</taxon>
        <taxon>Companilactobacillus</taxon>
    </lineage>
</organism>
<name>A0A1P8Q1I3_9LACO</name>
<dbReference type="GO" id="GO:0016646">
    <property type="term" value="F:oxidoreductase activity, acting on the CH-NH group of donors, NAD or NADP as acceptor"/>
    <property type="evidence" value="ECO:0007669"/>
    <property type="project" value="TreeGrafter"/>
</dbReference>
<sequence length="206" mass="22878">MKIAIIGANGKEGSLIAHEASSRGIEVTSIVRSKEKSVTDDYLVRNVYDITADDLKGFDVVVDALGFFGDNVKEYVPSTQHLIDILKDSKTRLLVVGGAGSLYIDPDHSQQLYQQADFPAAVKPLSEQMGNSLDLLKKSDINWTYISPAADFDYKAKRTGNYIVAGEEFSFDSEGKSKISYEDYAIAMVDEIENAKHKNERISVRW</sequence>
<dbReference type="PANTHER" id="PTHR43355">
    <property type="entry name" value="FLAVIN REDUCTASE (NADPH)"/>
    <property type="match status" value="1"/>
</dbReference>